<protein>
    <submittedName>
        <fullName evidence="1">Uncharacterized protein</fullName>
    </submittedName>
</protein>
<evidence type="ECO:0000313" key="1">
    <source>
        <dbReference type="EMBL" id="MCQ4041857.1"/>
    </source>
</evidence>
<comment type="caution">
    <text evidence="1">The sequence shown here is derived from an EMBL/GenBank/DDBJ whole genome shotgun (WGS) entry which is preliminary data.</text>
</comment>
<dbReference type="RefSeq" id="WP_255925849.1">
    <property type="nucleotide sequence ID" value="NZ_JANFNH010000004.1"/>
</dbReference>
<accession>A0ABT1P917</accession>
<reference evidence="1 2" key="1">
    <citation type="submission" date="2022-06" db="EMBL/GenBank/DDBJ databases">
        <title>Draft genome sequence of type strain Streptomyces rubrisoli DSM 42083.</title>
        <authorList>
            <person name="Duangmal K."/>
            <person name="Klaysubun C."/>
        </authorList>
    </citation>
    <scope>NUCLEOTIDE SEQUENCE [LARGE SCALE GENOMIC DNA]</scope>
    <source>
        <strain evidence="1 2">DSM 42083</strain>
    </source>
</reference>
<dbReference type="EMBL" id="JANFNH010000004">
    <property type="protein sequence ID" value="MCQ4041857.1"/>
    <property type="molecule type" value="Genomic_DNA"/>
</dbReference>
<name>A0ABT1P917_9ACTN</name>
<proteinExistence type="predicted"/>
<gene>
    <name evidence="1" type="ORF">NON19_07390</name>
</gene>
<organism evidence="1 2">
    <name type="scientific">Streptantibioticus rubrisoli</name>
    <dbReference type="NCBI Taxonomy" id="1387313"/>
    <lineage>
        <taxon>Bacteria</taxon>
        <taxon>Bacillati</taxon>
        <taxon>Actinomycetota</taxon>
        <taxon>Actinomycetes</taxon>
        <taxon>Kitasatosporales</taxon>
        <taxon>Streptomycetaceae</taxon>
        <taxon>Streptantibioticus</taxon>
    </lineage>
</organism>
<sequence>MTTSDLDRGAVAAALTAPELDIRERLQSRFDELAADSSAREILRWYGMEHLLDDDGGERRVFDLAAAVHHLENALDGDRAALPKVELMEPDDIARHPGFDDVEQEILDEEEFLLALRRSLRDG</sequence>
<dbReference type="Proteomes" id="UP001206206">
    <property type="component" value="Unassembled WGS sequence"/>
</dbReference>
<evidence type="ECO:0000313" key="2">
    <source>
        <dbReference type="Proteomes" id="UP001206206"/>
    </source>
</evidence>
<keyword evidence="2" id="KW-1185">Reference proteome</keyword>